<feature type="chain" id="PRO_5038694345" evidence="2">
    <location>
        <begin position="20"/>
        <end position="154"/>
    </location>
</feature>
<feature type="compositionally biased region" description="Low complexity" evidence="1">
    <location>
        <begin position="55"/>
        <end position="72"/>
    </location>
</feature>
<feature type="compositionally biased region" description="Basic and acidic residues" evidence="1">
    <location>
        <begin position="106"/>
        <end position="120"/>
    </location>
</feature>
<evidence type="ECO:0000313" key="5">
    <source>
        <dbReference type="Proteomes" id="UP000808146"/>
    </source>
</evidence>
<comment type="caution">
    <text evidence="4">The sequence shown here is derived from an EMBL/GenBank/DDBJ whole genome shotgun (WGS) entry which is preliminary data.</text>
</comment>
<evidence type="ECO:0000313" key="4">
    <source>
        <dbReference type="EMBL" id="MBK8890188.1"/>
    </source>
</evidence>
<feature type="compositionally biased region" description="Basic and acidic residues" evidence="1">
    <location>
        <begin position="76"/>
        <end position="93"/>
    </location>
</feature>
<dbReference type="InterPro" id="IPR025392">
    <property type="entry name" value="DUF4124"/>
</dbReference>
<feature type="region of interest" description="Disordered" evidence="1">
    <location>
        <begin position="44"/>
        <end position="130"/>
    </location>
</feature>
<gene>
    <name evidence="4" type="ORF">IPN75_07175</name>
</gene>
<proteinExistence type="predicted"/>
<protein>
    <submittedName>
        <fullName evidence="4">DUF4124 domain-containing protein</fullName>
    </submittedName>
</protein>
<sequence>MTRWTLAVLLAVPALSATAETIYRCTDASGGTLISNTRVDKSCKAVPVPPDSSMPGSRARPGGAAGNASPAGFPKVQEDTQKARDTDRKRILEQELAGEQRSLDQAQRELADQESLRGRDGSAAALDRVQPYRDRVAQHERNIIAIQKELSGLR</sequence>
<evidence type="ECO:0000259" key="3">
    <source>
        <dbReference type="Pfam" id="PF13511"/>
    </source>
</evidence>
<feature type="domain" description="DUF4124" evidence="3">
    <location>
        <begin position="10"/>
        <end position="53"/>
    </location>
</feature>
<reference evidence="4" key="1">
    <citation type="submission" date="2020-10" db="EMBL/GenBank/DDBJ databases">
        <title>Connecting structure to function with the recovery of over 1000 high-quality activated sludge metagenome-assembled genomes encoding full-length rRNA genes using long-read sequencing.</title>
        <authorList>
            <person name="Singleton C.M."/>
            <person name="Petriglieri F."/>
            <person name="Kristensen J.M."/>
            <person name="Kirkegaard R.H."/>
            <person name="Michaelsen T.Y."/>
            <person name="Andersen M.H."/>
            <person name="Karst S.M."/>
            <person name="Dueholm M.S."/>
            <person name="Nielsen P.H."/>
            <person name="Albertsen M."/>
        </authorList>
    </citation>
    <scope>NUCLEOTIDE SEQUENCE</scope>
    <source>
        <strain evidence="4">OdNE_18-Q3-R46-58_BAT3C.305</strain>
    </source>
</reference>
<evidence type="ECO:0000256" key="2">
    <source>
        <dbReference type="SAM" id="SignalP"/>
    </source>
</evidence>
<organism evidence="4 5">
    <name type="scientific">Candidatus Dechloromonas phosphorivorans</name>
    <dbReference type="NCBI Taxonomy" id="2899244"/>
    <lineage>
        <taxon>Bacteria</taxon>
        <taxon>Pseudomonadati</taxon>
        <taxon>Pseudomonadota</taxon>
        <taxon>Betaproteobacteria</taxon>
        <taxon>Rhodocyclales</taxon>
        <taxon>Azonexaceae</taxon>
        <taxon>Dechloromonas</taxon>
    </lineage>
</organism>
<evidence type="ECO:0000256" key="1">
    <source>
        <dbReference type="SAM" id="MobiDB-lite"/>
    </source>
</evidence>
<name>A0A9D7LS78_9RHOO</name>
<dbReference type="AlphaFoldDB" id="A0A9D7LS78"/>
<dbReference type="Proteomes" id="UP000808146">
    <property type="component" value="Unassembled WGS sequence"/>
</dbReference>
<feature type="signal peptide" evidence="2">
    <location>
        <begin position="1"/>
        <end position="19"/>
    </location>
</feature>
<accession>A0A9D7LS78</accession>
<dbReference type="EMBL" id="JADKBR010000005">
    <property type="protein sequence ID" value="MBK8890188.1"/>
    <property type="molecule type" value="Genomic_DNA"/>
</dbReference>
<dbReference type="Pfam" id="PF13511">
    <property type="entry name" value="DUF4124"/>
    <property type="match status" value="1"/>
</dbReference>
<keyword evidence="2" id="KW-0732">Signal</keyword>